<dbReference type="Gene3D" id="3.80.10.10">
    <property type="entry name" value="Ribonuclease Inhibitor"/>
    <property type="match status" value="1"/>
</dbReference>
<proteinExistence type="predicted"/>
<dbReference type="EMBL" id="BAABUK010000045">
    <property type="protein sequence ID" value="GAA5817623.1"/>
    <property type="molecule type" value="Genomic_DNA"/>
</dbReference>
<reference evidence="1 2" key="1">
    <citation type="submission" date="2024-04" db="EMBL/GenBank/DDBJ databases">
        <title>genome sequences of Mucor flavus KT1a and Helicostylum pulchrum KT1b strains isolated from the surface of a dry-aged beef.</title>
        <authorList>
            <person name="Toyotome T."/>
            <person name="Hosono M."/>
            <person name="Torimaru M."/>
            <person name="Fukuda K."/>
            <person name="Mikami N."/>
        </authorList>
    </citation>
    <scope>NUCLEOTIDE SEQUENCE [LARGE SCALE GENOMIC DNA]</scope>
    <source>
        <strain evidence="1 2">KT1a</strain>
    </source>
</reference>
<sequence>MARSWSTLPREILQSIFKISNEPGTIEQCLFVCKGWLLPAQEEIYKKVELTSNQIKLFVEAIENSPYQPGKYVQTIFFYEGETFPSITSLFLRFVDLCPNVREFRIDDMPDNLWPQLLEALQRGKWKNLKLIPQPDSILNLEYYANIALKCKNLESITLLLWINLSKENEERVKKLIKNLNTFKFLNHLDLQTFAVYPELSLIESALKIEDCSSLKSVNFYPAYPLISMTIDGESEDTALICPTPNVLSFQGYIILSEKSLKYIIRKFPGLNTLKLDMVVRNFFSLPLGQDSTQKDAAIDEFLEFISKIEQFNICFMNIGNPSNLITRYFNSSCNLHKKVKMHISTMCPSQTSTHPNISIKKTTKMYDTLSGEEIKMTGITVTTPRISEENEDTGFFPRFQIARYIGPNVTVLHFSSPAYGSSKDDIHMIEENLEEALEHCSSLKTLILSNITIPYFEEDVPQSLETIIFNIETKSIMERFVKSWSFSYLKYISLFLSISKDEPSPNFYRFDMDLQCSRLKNVSFSANIYTSGVQSSNFSKLCLEILYTSGMPKDTFVIDSLGMRKAYEKEFDIFLDYPYKPESFDCCQITIICAGIKTFTCHTGLDSSYFPTTYILDSYKQ</sequence>
<evidence type="ECO:0000313" key="1">
    <source>
        <dbReference type="EMBL" id="GAA5817623.1"/>
    </source>
</evidence>
<protein>
    <recommendedName>
        <fullName evidence="3">F-box domain-containing protein</fullName>
    </recommendedName>
</protein>
<accession>A0ABP9ZET7</accession>
<dbReference type="Proteomes" id="UP001473302">
    <property type="component" value="Unassembled WGS sequence"/>
</dbReference>
<dbReference type="InterPro" id="IPR032675">
    <property type="entry name" value="LRR_dom_sf"/>
</dbReference>
<name>A0ABP9ZET7_9FUNG</name>
<gene>
    <name evidence="1" type="ORF">MFLAVUS_011173</name>
</gene>
<organism evidence="1 2">
    <name type="scientific">Mucor flavus</name>
    <dbReference type="NCBI Taxonomy" id="439312"/>
    <lineage>
        <taxon>Eukaryota</taxon>
        <taxon>Fungi</taxon>
        <taxon>Fungi incertae sedis</taxon>
        <taxon>Mucoromycota</taxon>
        <taxon>Mucoromycotina</taxon>
        <taxon>Mucoromycetes</taxon>
        <taxon>Mucorales</taxon>
        <taxon>Mucorineae</taxon>
        <taxon>Mucoraceae</taxon>
        <taxon>Mucor</taxon>
    </lineage>
</organism>
<comment type="caution">
    <text evidence="1">The sequence shown here is derived from an EMBL/GenBank/DDBJ whole genome shotgun (WGS) entry which is preliminary data.</text>
</comment>
<evidence type="ECO:0000313" key="2">
    <source>
        <dbReference type="Proteomes" id="UP001473302"/>
    </source>
</evidence>
<evidence type="ECO:0008006" key="3">
    <source>
        <dbReference type="Google" id="ProtNLM"/>
    </source>
</evidence>
<keyword evidence="2" id="KW-1185">Reference proteome</keyword>